<dbReference type="PANTHER" id="PTHR12526:SF630">
    <property type="entry name" value="GLYCOSYLTRANSFERASE"/>
    <property type="match status" value="1"/>
</dbReference>
<dbReference type="PANTHER" id="PTHR12526">
    <property type="entry name" value="GLYCOSYLTRANSFERASE"/>
    <property type="match status" value="1"/>
</dbReference>
<keyword evidence="2" id="KW-1185">Reference proteome</keyword>
<dbReference type="EMBL" id="CP029480">
    <property type="protein sequence ID" value="AWV99361.1"/>
    <property type="molecule type" value="Genomic_DNA"/>
</dbReference>
<dbReference type="Pfam" id="PF13692">
    <property type="entry name" value="Glyco_trans_1_4"/>
    <property type="match status" value="1"/>
</dbReference>
<dbReference type="Proteomes" id="UP000249873">
    <property type="component" value="Chromosome"/>
</dbReference>
<sequence length="410" mass="47858">MKIAIVSIVFPYPVDNGGGAATFNMIDYLRHKHAITFICPNVKLENKEKLQELWPNVEILTTNRNEGDSFSLKIYKNLLKLNTFLKGKVEDYFYPKTHLYINDLSKVYFPEFLNLIKNKVTKESFDLVQVEFIEFAGLVHILPKDLPKIFIHHELRFKRLEMEYQTLPIKSLEDQWHISATKDLEIALLNHYDKVVAVTDTDKNFLEEAGIKKELLYTSTLPINFKETKINQPFEFKQNLVFLGPENHYPNLDGINWFLEECWEKISRKHPHLTLQIVSKWTEEFQKLHKTKRNVEFVGFVEDLSTIFEGSIMIVPLRIVSGMRMKILEGISWKMPIISTIEGAEGLPMKDGENCMLAATTEEFIEKTLQLIDDNELRSKLIAESQKLITDQYKIDKCAETRNLLYNSFK</sequence>
<name>A0A2Z4GDY8_9BACT</name>
<evidence type="ECO:0008006" key="3">
    <source>
        <dbReference type="Google" id="ProtNLM"/>
    </source>
</evidence>
<dbReference type="SUPFAM" id="SSF53756">
    <property type="entry name" value="UDP-Glycosyltransferase/glycogen phosphorylase"/>
    <property type="match status" value="1"/>
</dbReference>
<reference evidence="1 2" key="1">
    <citation type="submission" date="2018-05" db="EMBL/GenBank/DDBJ databases">
        <title>Complete genome sequence of Arcticibacterium luteifluviistationis SM1504T, a cytophagaceae bacterium isolated from Arctic surface seawater.</title>
        <authorList>
            <person name="Li Y."/>
            <person name="Qin Q.-L."/>
        </authorList>
    </citation>
    <scope>NUCLEOTIDE SEQUENCE [LARGE SCALE GENOMIC DNA]</scope>
    <source>
        <strain evidence="1 2">SM1504</strain>
    </source>
</reference>
<proteinExistence type="predicted"/>
<dbReference type="KEGG" id="als:DJ013_14805"/>
<dbReference type="OrthoDB" id="9807209at2"/>
<gene>
    <name evidence="1" type="ORF">DJ013_14805</name>
</gene>
<evidence type="ECO:0000313" key="2">
    <source>
        <dbReference type="Proteomes" id="UP000249873"/>
    </source>
</evidence>
<dbReference type="CDD" id="cd03801">
    <property type="entry name" value="GT4_PimA-like"/>
    <property type="match status" value="1"/>
</dbReference>
<accession>A0A2Z4GDY8</accession>
<evidence type="ECO:0000313" key="1">
    <source>
        <dbReference type="EMBL" id="AWV99361.1"/>
    </source>
</evidence>
<protein>
    <recommendedName>
        <fullName evidence="3">Glycosyltransferase</fullName>
    </recommendedName>
</protein>
<dbReference type="RefSeq" id="WP_111372709.1">
    <property type="nucleotide sequence ID" value="NZ_CP029480.1"/>
</dbReference>
<dbReference type="Gene3D" id="3.40.50.2000">
    <property type="entry name" value="Glycogen Phosphorylase B"/>
    <property type="match status" value="2"/>
</dbReference>
<dbReference type="AlphaFoldDB" id="A0A2Z4GDY8"/>
<organism evidence="1 2">
    <name type="scientific">Arcticibacterium luteifluviistationis</name>
    <dbReference type="NCBI Taxonomy" id="1784714"/>
    <lineage>
        <taxon>Bacteria</taxon>
        <taxon>Pseudomonadati</taxon>
        <taxon>Bacteroidota</taxon>
        <taxon>Cytophagia</taxon>
        <taxon>Cytophagales</taxon>
        <taxon>Leadbetterellaceae</taxon>
        <taxon>Arcticibacterium</taxon>
    </lineage>
</organism>